<dbReference type="PANTHER" id="PTHR10509">
    <property type="entry name" value="O-METHYLTRANSFERASE-RELATED"/>
    <property type="match status" value="1"/>
</dbReference>
<evidence type="ECO:0000256" key="2">
    <source>
        <dbReference type="ARBA" id="ARBA00022679"/>
    </source>
</evidence>
<dbReference type="InterPro" id="IPR050362">
    <property type="entry name" value="Cation-dep_OMT"/>
</dbReference>
<evidence type="ECO:0000313" key="4">
    <source>
        <dbReference type="EMBL" id="WQG84676.1"/>
    </source>
</evidence>
<dbReference type="CDD" id="cd02440">
    <property type="entry name" value="AdoMet_MTases"/>
    <property type="match status" value="1"/>
</dbReference>
<dbReference type="GO" id="GO:0032259">
    <property type="term" value="P:methylation"/>
    <property type="evidence" value="ECO:0007669"/>
    <property type="project" value="UniProtKB-KW"/>
</dbReference>
<reference evidence="4 5" key="1">
    <citation type="submission" date="2023-11" db="EMBL/GenBank/DDBJ databases">
        <title>MicrobeMod: A computational toolkit for identifying prokaryotic methylation and restriction-modification with nanopore sequencing.</title>
        <authorList>
            <person name="Crits-Christoph A."/>
            <person name="Kang S.C."/>
            <person name="Lee H."/>
            <person name="Ostrov N."/>
        </authorList>
    </citation>
    <scope>NUCLEOTIDE SEQUENCE [LARGE SCALE GENOMIC DNA]</scope>
    <source>
        <strain evidence="4 5">DSMZ 16071</strain>
    </source>
</reference>
<dbReference type="SUPFAM" id="SSF53335">
    <property type="entry name" value="S-adenosyl-L-methionine-dependent methyltransferases"/>
    <property type="match status" value="1"/>
</dbReference>
<dbReference type="RefSeq" id="WP_018625715.1">
    <property type="nucleotide sequence ID" value="NZ_CP140158.1"/>
</dbReference>
<dbReference type="EMBL" id="CP140158">
    <property type="protein sequence ID" value="WQG84676.1"/>
    <property type="molecule type" value="Genomic_DNA"/>
</dbReference>
<keyword evidence="1 4" id="KW-0489">Methyltransferase</keyword>
<gene>
    <name evidence="4" type="ORF">SR900_09395</name>
</gene>
<dbReference type="Gene3D" id="3.40.50.150">
    <property type="entry name" value="Vaccinia Virus protein VP39"/>
    <property type="match status" value="1"/>
</dbReference>
<organism evidence="4 5">
    <name type="scientific">Kangiella aquimarina</name>
    <dbReference type="NCBI Taxonomy" id="261965"/>
    <lineage>
        <taxon>Bacteria</taxon>
        <taxon>Pseudomonadati</taxon>
        <taxon>Pseudomonadota</taxon>
        <taxon>Gammaproteobacteria</taxon>
        <taxon>Kangiellales</taxon>
        <taxon>Kangiellaceae</taxon>
        <taxon>Kangiella</taxon>
    </lineage>
</organism>
<proteinExistence type="predicted"/>
<dbReference type="Pfam" id="PF01596">
    <property type="entry name" value="Methyltransf_3"/>
    <property type="match status" value="1"/>
</dbReference>
<keyword evidence="3" id="KW-0949">S-adenosyl-L-methionine</keyword>
<keyword evidence="2 4" id="KW-0808">Transferase</keyword>
<dbReference type="GO" id="GO:0008168">
    <property type="term" value="F:methyltransferase activity"/>
    <property type="evidence" value="ECO:0007669"/>
    <property type="project" value="UniProtKB-KW"/>
</dbReference>
<name>A0ABZ0X265_9GAMM</name>
<keyword evidence="5" id="KW-1185">Reference proteome</keyword>
<sequence length="210" mass="23484">MNFIDKEIEEYAKLYTSNEPELLKELAEFTETNMPMAQMLTGKIEGRLLKMLVALTGAKSILEIGMFTGYSALSLAEALPEDGRLLTCDIDEEVAKLAQEYFARSLHGSKITVQLGPALETLSKTNQTFDLVFLDADKENYVEYYQSIIPKLNSNGLLVIDNCLWSGKVLEPQAETDVAIHKLNQLIVTDPRVENVVLTVRDGVNLVRKL</sequence>
<evidence type="ECO:0000256" key="1">
    <source>
        <dbReference type="ARBA" id="ARBA00022603"/>
    </source>
</evidence>
<dbReference type="InterPro" id="IPR029063">
    <property type="entry name" value="SAM-dependent_MTases_sf"/>
</dbReference>
<dbReference type="InterPro" id="IPR002935">
    <property type="entry name" value="SAM_O-MeTrfase"/>
</dbReference>
<accession>A0ABZ0X265</accession>
<dbReference type="Proteomes" id="UP001324185">
    <property type="component" value="Chromosome"/>
</dbReference>
<dbReference type="EC" id="2.1.1.-" evidence="4"/>
<evidence type="ECO:0000256" key="3">
    <source>
        <dbReference type="ARBA" id="ARBA00022691"/>
    </source>
</evidence>
<dbReference type="PROSITE" id="PS51682">
    <property type="entry name" value="SAM_OMT_I"/>
    <property type="match status" value="1"/>
</dbReference>
<evidence type="ECO:0000313" key="5">
    <source>
        <dbReference type="Proteomes" id="UP001324185"/>
    </source>
</evidence>
<dbReference type="PANTHER" id="PTHR10509:SF14">
    <property type="entry name" value="CAFFEOYL-COA O-METHYLTRANSFERASE 3-RELATED"/>
    <property type="match status" value="1"/>
</dbReference>
<protein>
    <submittedName>
        <fullName evidence="4">Class I SAM-dependent methyltransferase</fullName>
        <ecNumber evidence="4">2.1.1.-</ecNumber>
    </submittedName>
</protein>